<dbReference type="KEGG" id="bic:LMTR13_06800"/>
<feature type="signal peptide" evidence="2">
    <location>
        <begin position="1"/>
        <end position="26"/>
    </location>
</feature>
<dbReference type="SUPFAM" id="SSF53850">
    <property type="entry name" value="Periplasmic binding protein-like II"/>
    <property type="match status" value="1"/>
</dbReference>
<reference evidence="4 5" key="1">
    <citation type="submission" date="2016-07" db="EMBL/GenBank/DDBJ databases">
        <title>Complete genome sequence of Bradyrhizobium icense LMTR 13T, a potential inoculant strain isolated from lima bean (Phaseolus lunatus) in Peru.</title>
        <authorList>
            <person name="Ormeno-Orrillo E."/>
            <person name="Duran D."/>
            <person name="Rogel M.A."/>
            <person name="Rey L."/>
            <person name="Imperial J."/>
            <person name="Ruiz-Argueso T."/>
            <person name="Martinez-Romero E."/>
        </authorList>
    </citation>
    <scope>NUCLEOTIDE SEQUENCE [LARGE SCALE GENOMIC DNA]</scope>
    <source>
        <strain evidence="4 5">LMTR 13</strain>
    </source>
</reference>
<dbReference type="EMBL" id="CP016428">
    <property type="protein sequence ID" value="ANV99927.1"/>
    <property type="molecule type" value="Genomic_DNA"/>
</dbReference>
<sequence length="267" mass="28512">MLNQLSPATAGLLLGLTVMMTMPAAADALKDEIAPTGKLRVAIAISPAGGAFWSTRTETGYAGVPVDLGKAMAEQLGVPVEYVAHNNSGQIVDAASKGTWDVTFLPKDPEREGRMSFGPIYEVADATYIVKPGSTITNFATLDQPGVKVAAVNNTTTMRGAIAHLKNAKVTGYQTYDEIFGLLKNGEIDAFALSRDQLNAMAKQIPGTRVLEETFKQTVTAVAVPPNRPLSLAFAVRFLNEAISNGTLRKAYDNNGLKDRPVRTQTK</sequence>
<dbReference type="Gene3D" id="3.40.190.10">
    <property type="entry name" value="Periplasmic binding protein-like II"/>
    <property type="match status" value="2"/>
</dbReference>
<gene>
    <name evidence="4" type="ORF">LMTR13_06800</name>
</gene>
<feature type="domain" description="Solute-binding protein family 3/N-terminal" evidence="3">
    <location>
        <begin position="38"/>
        <end position="259"/>
    </location>
</feature>
<dbReference type="PANTHER" id="PTHR35936">
    <property type="entry name" value="MEMBRANE-BOUND LYTIC MUREIN TRANSGLYCOSYLASE F"/>
    <property type="match status" value="1"/>
</dbReference>
<accession>A0A1B1UAW8</accession>
<name>A0A1B1UAW8_9BRAD</name>
<evidence type="ECO:0000313" key="5">
    <source>
        <dbReference type="Proteomes" id="UP000092839"/>
    </source>
</evidence>
<protein>
    <submittedName>
        <fullName evidence="4">Amino acid ABC transporter substrate-binding protein</fullName>
    </submittedName>
</protein>
<dbReference type="AlphaFoldDB" id="A0A1B1UAW8"/>
<dbReference type="STRING" id="1274631.LMTR13_06800"/>
<keyword evidence="5" id="KW-1185">Reference proteome</keyword>
<keyword evidence="1 2" id="KW-0732">Signal</keyword>
<dbReference type="SMART" id="SM00062">
    <property type="entry name" value="PBPb"/>
    <property type="match status" value="1"/>
</dbReference>
<organism evidence="4 5">
    <name type="scientific">Bradyrhizobium icense</name>
    <dbReference type="NCBI Taxonomy" id="1274631"/>
    <lineage>
        <taxon>Bacteria</taxon>
        <taxon>Pseudomonadati</taxon>
        <taxon>Pseudomonadota</taxon>
        <taxon>Alphaproteobacteria</taxon>
        <taxon>Hyphomicrobiales</taxon>
        <taxon>Nitrobacteraceae</taxon>
        <taxon>Bradyrhizobium</taxon>
    </lineage>
</organism>
<dbReference type="Pfam" id="PF00497">
    <property type="entry name" value="SBP_bac_3"/>
    <property type="match status" value="1"/>
</dbReference>
<dbReference type="PANTHER" id="PTHR35936:SF17">
    <property type="entry name" value="ARGININE-BINDING EXTRACELLULAR PROTEIN ARTP"/>
    <property type="match status" value="1"/>
</dbReference>
<evidence type="ECO:0000256" key="1">
    <source>
        <dbReference type="ARBA" id="ARBA00022729"/>
    </source>
</evidence>
<feature type="chain" id="PRO_5008530311" evidence="2">
    <location>
        <begin position="27"/>
        <end position="267"/>
    </location>
</feature>
<proteinExistence type="predicted"/>
<evidence type="ECO:0000259" key="3">
    <source>
        <dbReference type="SMART" id="SM00062"/>
    </source>
</evidence>
<evidence type="ECO:0000313" key="4">
    <source>
        <dbReference type="EMBL" id="ANV99927.1"/>
    </source>
</evidence>
<dbReference type="Proteomes" id="UP000092839">
    <property type="component" value="Chromosome"/>
</dbReference>
<dbReference type="OrthoDB" id="6955767at2"/>
<evidence type="ECO:0000256" key="2">
    <source>
        <dbReference type="SAM" id="SignalP"/>
    </source>
</evidence>
<dbReference type="InterPro" id="IPR001638">
    <property type="entry name" value="Solute-binding_3/MltF_N"/>
</dbReference>